<evidence type="ECO:0000313" key="2">
    <source>
        <dbReference type="EMBL" id="EPG74005.1"/>
    </source>
</evidence>
<dbReference type="STRING" id="1193011.LEP1GSC058_4013"/>
<dbReference type="EMBL" id="AKWZ02000010">
    <property type="protein sequence ID" value="EPG74005.1"/>
    <property type="molecule type" value="Genomic_DNA"/>
</dbReference>
<evidence type="ECO:0000313" key="3">
    <source>
        <dbReference type="Proteomes" id="UP000014540"/>
    </source>
</evidence>
<dbReference type="InterPro" id="IPR058083">
    <property type="entry name" value="LIC_11090-like"/>
</dbReference>
<name>S3VC36_9LEPT</name>
<feature type="region of interest" description="Disordered" evidence="1">
    <location>
        <begin position="34"/>
        <end position="60"/>
    </location>
</feature>
<protein>
    <submittedName>
        <fullName evidence="2">Uncharacterized protein</fullName>
    </submittedName>
</protein>
<sequence>MILLTFGIQSAEAAFKQYAFVSLICTCNHASKAETHNSDPEDDYFVSKTDSSSSTLSVEQSRTLPDCHSVKDKQSEHECACKKHEKSYENPGFSFQFLNERSDINLVPNRIDSATIIASDIPLLSGYQGNPFRPPHHQS</sequence>
<dbReference type="AlphaFoldDB" id="S3VC36"/>
<evidence type="ECO:0000256" key="1">
    <source>
        <dbReference type="SAM" id="MobiDB-lite"/>
    </source>
</evidence>
<feature type="compositionally biased region" description="Low complexity" evidence="1">
    <location>
        <begin position="47"/>
        <end position="60"/>
    </location>
</feature>
<reference evidence="2" key="1">
    <citation type="submission" date="2013-04" db="EMBL/GenBank/DDBJ databases">
        <authorList>
            <person name="Harkins D.M."/>
            <person name="Durkin A.S."/>
            <person name="Selengut J.D."/>
            <person name="Sanka R."/>
            <person name="DePew J."/>
            <person name="Purushe J."/>
            <person name="Ahmed A."/>
            <person name="van der Linden H."/>
            <person name="Goris M.G.A."/>
            <person name="Hartskeerl R.A."/>
            <person name="Vinetz J.M."/>
            <person name="Sutton G.G."/>
            <person name="Nelson W.C."/>
            <person name="Fouts D.E."/>
        </authorList>
    </citation>
    <scope>NUCLEOTIDE SEQUENCE [LARGE SCALE GENOMIC DNA]</scope>
    <source>
        <strain evidence="2">BUT 6</strain>
    </source>
</reference>
<dbReference type="Proteomes" id="UP000014540">
    <property type="component" value="Unassembled WGS sequence"/>
</dbReference>
<gene>
    <name evidence="2" type="ORF">LEP1GSC058_4013</name>
</gene>
<accession>S3VC36</accession>
<dbReference type="NCBIfam" id="NF047775">
    <property type="entry name" value="LIC_11090_fam"/>
    <property type="match status" value="1"/>
</dbReference>
<proteinExistence type="predicted"/>
<organism evidence="2 3">
    <name type="scientific">Leptospira fainei serovar Hurstbridge str. BUT 6</name>
    <dbReference type="NCBI Taxonomy" id="1193011"/>
    <lineage>
        <taxon>Bacteria</taxon>
        <taxon>Pseudomonadati</taxon>
        <taxon>Spirochaetota</taxon>
        <taxon>Spirochaetia</taxon>
        <taxon>Leptospirales</taxon>
        <taxon>Leptospiraceae</taxon>
        <taxon>Leptospira</taxon>
    </lineage>
</organism>
<keyword evidence="3" id="KW-1185">Reference proteome</keyword>
<comment type="caution">
    <text evidence="2">The sequence shown here is derived from an EMBL/GenBank/DDBJ whole genome shotgun (WGS) entry which is preliminary data.</text>
</comment>